<sequence length="125" mass="14504">MPEREDIFQQMDRSKSSKENRSKVMEILRNEVVTFEEVEDLINKGFSQLVIVSLGEGSLDADPDMVSKICDRLKDADWLSIYTISVISGRYPEAFERQNIDKKRVLLNYINKAANLGYLDKYMFV</sequence>
<organism evidence="2 3">
    <name type="scientific">Candidatus Magasanikbacteria bacterium CG10_big_fil_rev_8_21_14_0_10_36_16</name>
    <dbReference type="NCBI Taxonomy" id="1974645"/>
    <lineage>
        <taxon>Bacteria</taxon>
        <taxon>Candidatus Magasanikiibacteriota</taxon>
    </lineage>
</organism>
<name>A0A2H0TYK9_9BACT</name>
<gene>
    <name evidence="2" type="ORF">COU28_02225</name>
</gene>
<accession>A0A2H0TYK9</accession>
<evidence type="ECO:0000313" key="3">
    <source>
        <dbReference type="Proteomes" id="UP000230852"/>
    </source>
</evidence>
<proteinExistence type="predicted"/>
<reference evidence="3" key="1">
    <citation type="submission" date="2017-09" db="EMBL/GenBank/DDBJ databases">
        <title>Depth-based differentiation of microbial function through sediment-hosted aquifers and enrichment of novel symbionts in the deep terrestrial subsurface.</title>
        <authorList>
            <person name="Probst A.J."/>
            <person name="Ladd B."/>
            <person name="Jarett J.K."/>
            <person name="Geller-Mcgrath D.E."/>
            <person name="Sieber C.M.K."/>
            <person name="Emerson J.B."/>
            <person name="Anantharaman K."/>
            <person name="Thomas B.C."/>
            <person name="Malmstrom R."/>
            <person name="Stieglmeier M."/>
            <person name="Klingl A."/>
            <person name="Woyke T."/>
            <person name="Ryan C.M."/>
            <person name="Banfield J.F."/>
        </authorList>
    </citation>
    <scope>NUCLEOTIDE SEQUENCE [LARGE SCALE GENOMIC DNA]</scope>
</reference>
<evidence type="ECO:0000313" key="2">
    <source>
        <dbReference type="EMBL" id="PIR78315.1"/>
    </source>
</evidence>
<protein>
    <submittedName>
        <fullName evidence="2">Uncharacterized protein</fullName>
    </submittedName>
</protein>
<dbReference type="EMBL" id="PFBU01000043">
    <property type="protein sequence ID" value="PIR78315.1"/>
    <property type="molecule type" value="Genomic_DNA"/>
</dbReference>
<evidence type="ECO:0000256" key="1">
    <source>
        <dbReference type="SAM" id="MobiDB-lite"/>
    </source>
</evidence>
<comment type="caution">
    <text evidence="2">The sequence shown here is derived from an EMBL/GenBank/DDBJ whole genome shotgun (WGS) entry which is preliminary data.</text>
</comment>
<dbReference type="AlphaFoldDB" id="A0A2H0TYK9"/>
<dbReference type="Proteomes" id="UP000230852">
    <property type="component" value="Unassembled WGS sequence"/>
</dbReference>
<feature type="region of interest" description="Disordered" evidence="1">
    <location>
        <begin position="1"/>
        <end position="21"/>
    </location>
</feature>